<protein>
    <submittedName>
        <fullName evidence="2">Unannotated protein</fullName>
    </submittedName>
</protein>
<name>A0A6J7FY61_9ZZZZ</name>
<proteinExistence type="predicted"/>
<feature type="compositionally biased region" description="Low complexity" evidence="1">
    <location>
        <begin position="10"/>
        <end position="38"/>
    </location>
</feature>
<accession>A0A6J7FY61</accession>
<gene>
    <name evidence="2" type="ORF">UFOPK3376_03389</name>
</gene>
<dbReference type="EMBL" id="CAFBLP010000190">
    <property type="protein sequence ID" value="CAB4900601.1"/>
    <property type="molecule type" value="Genomic_DNA"/>
</dbReference>
<evidence type="ECO:0000256" key="1">
    <source>
        <dbReference type="SAM" id="MobiDB-lite"/>
    </source>
</evidence>
<evidence type="ECO:0000313" key="2">
    <source>
        <dbReference type="EMBL" id="CAB4900601.1"/>
    </source>
</evidence>
<organism evidence="2">
    <name type="scientific">freshwater metagenome</name>
    <dbReference type="NCBI Taxonomy" id="449393"/>
    <lineage>
        <taxon>unclassified sequences</taxon>
        <taxon>metagenomes</taxon>
        <taxon>ecological metagenomes</taxon>
    </lineage>
</organism>
<reference evidence="2" key="1">
    <citation type="submission" date="2020-05" db="EMBL/GenBank/DDBJ databases">
        <authorList>
            <person name="Chiriac C."/>
            <person name="Salcher M."/>
            <person name="Ghai R."/>
            <person name="Kavagutti S V."/>
        </authorList>
    </citation>
    <scope>NUCLEOTIDE SEQUENCE</scope>
</reference>
<dbReference type="AlphaFoldDB" id="A0A6J7FY61"/>
<sequence length="197" mass="22078">MGSRWARIPARTSSASTSACRTTASRSTTRSSATRSARWPISRSWPAFDPRILKSPRRPRCGGSLISQSTSPWSRSAYSVDGTPPTWSTRRWRSSRTWPWTTWSSPGRPSWTLPARRLASSNPTAQWWLVRPIPNSSRCSARPVGQSCWSVVSSSTVSRISWRLAGVWSTCAHRPRCTPICSFRCTAAIRATTLLWH</sequence>
<feature type="region of interest" description="Disordered" evidence="1">
    <location>
        <begin position="1"/>
        <end position="38"/>
    </location>
</feature>